<accession>A0AAD5AUT7</accession>
<comment type="caution">
    <text evidence="1">The sequence shown here is derived from an EMBL/GenBank/DDBJ whole genome shotgun (WGS) entry which is preliminary data.</text>
</comment>
<dbReference type="AlphaFoldDB" id="A0AAD5AUT7"/>
<dbReference type="Proteomes" id="UP001205998">
    <property type="component" value="Unassembled WGS sequence"/>
</dbReference>
<name>A0AAD5AUT7_SILAS</name>
<gene>
    <name evidence="1" type="ORF">C0J50_18046</name>
</gene>
<organism evidence="1 2">
    <name type="scientific">Silurus asotus</name>
    <name type="common">Amur catfish</name>
    <name type="synonym">Parasilurus asotus</name>
    <dbReference type="NCBI Taxonomy" id="30991"/>
    <lineage>
        <taxon>Eukaryota</taxon>
        <taxon>Metazoa</taxon>
        <taxon>Chordata</taxon>
        <taxon>Craniata</taxon>
        <taxon>Vertebrata</taxon>
        <taxon>Euteleostomi</taxon>
        <taxon>Actinopterygii</taxon>
        <taxon>Neopterygii</taxon>
        <taxon>Teleostei</taxon>
        <taxon>Ostariophysi</taxon>
        <taxon>Siluriformes</taxon>
        <taxon>Siluridae</taxon>
        <taxon>Silurus</taxon>
    </lineage>
</organism>
<keyword evidence="2" id="KW-1185">Reference proteome</keyword>
<evidence type="ECO:0000313" key="2">
    <source>
        <dbReference type="Proteomes" id="UP001205998"/>
    </source>
</evidence>
<sequence>MLSINNSLVSVVCRTCRIETVLDPVLVTREQQYVCCSESAVCDSLRRSRYVLVISTHLLLFEIKHDKMG</sequence>
<proteinExistence type="predicted"/>
<protein>
    <submittedName>
        <fullName evidence="1">Uncharacterized protein</fullName>
    </submittedName>
</protein>
<dbReference type="EMBL" id="MU551617">
    <property type="protein sequence ID" value="KAI5622445.1"/>
    <property type="molecule type" value="Genomic_DNA"/>
</dbReference>
<reference evidence="1" key="1">
    <citation type="submission" date="2018-07" db="EMBL/GenBank/DDBJ databases">
        <title>Comparative genomics of catfishes provides insights into carnivory and benthic adaptation.</title>
        <authorList>
            <person name="Zhang Y."/>
            <person name="Wang D."/>
            <person name="Peng Z."/>
            <person name="Zheng S."/>
            <person name="Shao F."/>
            <person name="Tao W."/>
        </authorList>
    </citation>
    <scope>NUCLEOTIDE SEQUENCE</scope>
    <source>
        <strain evidence="1">Chongqing</strain>
    </source>
</reference>
<evidence type="ECO:0000313" key="1">
    <source>
        <dbReference type="EMBL" id="KAI5622445.1"/>
    </source>
</evidence>